<dbReference type="PANTHER" id="PTHR47592">
    <property type="entry name" value="PBF68 PROTEIN"/>
    <property type="match status" value="1"/>
</dbReference>
<dbReference type="AlphaFoldDB" id="A0AAW2QM65"/>
<protein>
    <submittedName>
        <fullName evidence="1">Uncharacterized protein</fullName>
    </submittedName>
</protein>
<dbReference type="PANTHER" id="PTHR47592:SF30">
    <property type="entry name" value="CCHC-TYPE DOMAIN-CONTAINING PROTEIN"/>
    <property type="match status" value="1"/>
</dbReference>
<gene>
    <name evidence="1" type="ORF">Scaly_1059700</name>
</gene>
<reference evidence="1" key="2">
    <citation type="journal article" date="2024" name="Plant">
        <title>Genomic evolution and insights into agronomic trait innovations of Sesamum species.</title>
        <authorList>
            <person name="Miao H."/>
            <person name="Wang L."/>
            <person name="Qu L."/>
            <person name="Liu H."/>
            <person name="Sun Y."/>
            <person name="Le M."/>
            <person name="Wang Q."/>
            <person name="Wei S."/>
            <person name="Zheng Y."/>
            <person name="Lin W."/>
            <person name="Duan Y."/>
            <person name="Cao H."/>
            <person name="Xiong S."/>
            <person name="Wang X."/>
            <person name="Wei L."/>
            <person name="Li C."/>
            <person name="Ma Q."/>
            <person name="Ju M."/>
            <person name="Zhao R."/>
            <person name="Li G."/>
            <person name="Mu C."/>
            <person name="Tian Q."/>
            <person name="Mei H."/>
            <person name="Zhang T."/>
            <person name="Gao T."/>
            <person name="Zhang H."/>
        </authorList>
    </citation>
    <scope>NUCLEOTIDE SEQUENCE</scope>
    <source>
        <strain evidence="1">KEN8</strain>
    </source>
</reference>
<accession>A0AAW2QM65</accession>
<dbReference type="Pfam" id="PF14223">
    <property type="entry name" value="Retrotran_gag_2"/>
    <property type="match status" value="1"/>
</dbReference>
<sequence length="204" mass="23615">MKSPTFFYKWSVRDRSYTCVNLGERSVYTICTAIRQKLQQASVLAITPANTSTVDRAKSESAKDIWTTFETRYGGDDAGRKKYVVVNGFNFQMIDEKPIMDQIHKYENLVADVLSEGMKMCEILQANVLLEKFTPTWCEYRNHLKHEKKDLTLQELIGHMRTEETNRLKDKETSLSSLYVKAILLNLLDLKTGFTKTKEKNPKE</sequence>
<proteinExistence type="predicted"/>
<name>A0AAW2QM65_9LAMI</name>
<evidence type="ECO:0000313" key="1">
    <source>
        <dbReference type="EMBL" id="KAL0368408.1"/>
    </source>
</evidence>
<reference evidence="1" key="1">
    <citation type="submission" date="2020-06" db="EMBL/GenBank/DDBJ databases">
        <authorList>
            <person name="Li T."/>
            <person name="Hu X."/>
            <person name="Zhang T."/>
            <person name="Song X."/>
            <person name="Zhang H."/>
            <person name="Dai N."/>
            <person name="Sheng W."/>
            <person name="Hou X."/>
            <person name="Wei L."/>
        </authorList>
    </citation>
    <scope>NUCLEOTIDE SEQUENCE</scope>
    <source>
        <strain evidence="1">KEN8</strain>
        <tissue evidence="1">Leaf</tissue>
    </source>
</reference>
<dbReference type="EMBL" id="JACGWM010000006">
    <property type="protein sequence ID" value="KAL0368408.1"/>
    <property type="molecule type" value="Genomic_DNA"/>
</dbReference>
<comment type="caution">
    <text evidence="1">The sequence shown here is derived from an EMBL/GenBank/DDBJ whole genome shotgun (WGS) entry which is preliminary data.</text>
</comment>
<organism evidence="1">
    <name type="scientific">Sesamum calycinum</name>
    <dbReference type="NCBI Taxonomy" id="2727403"/>
    <lineage>
        <taxon>Eukaryota</taxon>
        <taxon>Viridiplantae</taxon>
        <taxon>Streptophyta</taxon>
        <taxon>Embryophyta</taxon>
        <taxon>Tracheophyta</taxon>
        <taxon>Spermatophyta</taxon>
        <taxon>Magnoliopsida</taxon>
        <taxon>eudicotyledons</taxon>
        <taxon>Gunneridae</taxon>
        <taxon>Pentapetalae</taxon>
        <taxon>asterids</taxon>
        <taxon>lamiids</taxon>
        <taxon>Lamiales</taxon>
        <taxon>Pedaliaceae</taxon>
        <taxon>Sesamum</taxon>
    </lineage>
</organism>